<keyword evidence="2" id="KW-1185">Reference proteome</keyword>
<proteinExistence type="predicted"/>
<accession>A0A9D4LTR7</accession>
<reference evidence="1" key="2">
    <citation type="submission" date="2020-11" db="EMBL/GenBank/DDBJ databases">
        <authorList>
            <person name="McCartney M.A."/>
            <person name="Auch B."/>
            <person name="Kono T."/>
            <person name="Mallez S."/>
            <person name="Becker A."/>
            <person name="Gohl D.M."/>
            <person name="Silverstein K.A.T."/>
            <person name="Koren S."/>
            <person name="Bechman K.B."/>
            <person name="Herman A."/>
            <person name="Abrahante J.E."/>
            <person name="Garbe J."/>
        </authorList>
    </citation>
    <scope>NUCLEOTIDE SEQUENCE</scope>
    <source>
        <strain evidence="1">Duluth1</strain>
        <tissue evidence="1">Whole animal</tissue>
    </source>
</reference>
<name>A0A9D4LTR7_DREPO</name>
<dbReference type="AlphaFoldDB" id="A0A9D4LTR7"/>
<reference evidence="1" key="1">
    <citation type="journal article" date="2019" name="bioRxiv">
        <title>The Genome of the Zebra Mussel, Dreissena polymorpha: A Resource for Invasive Species Research.</title>
        <authorList>
            <person name="McCartney M.A."/>
            <person name="Auch B."/>
            <person name="Kono T."/>
            <person name="Mallez S."/>
            <person name="Zhang Y."/>
            <person name="Obille A."/>
            <person name="Becker A."/>
            <person name="Abrahante J.E."/>
            <person name="Garbe J."/>
            <person name="Badalamenti J.P."/>
            <person name="Herman A."/>
            <person name="Mangelson H."/>
            <person name="Liachko I."/>
            <person name="Sullivan S."/>
            <person name="Sone E.D."/>
            <person name="Koren S."/>
            <person name="Silverstein K.A.T."/>
            <person name="Beckman K.B."/>
            <person name="Gohl D.M."/>
        </authorList>
    </citation>
    <scope>NUCLEOTIDE SEQUENCE</scope>
    <source>
        <strain evidence="1">Duluth1</strain>
        <tissue evidence="1">Whole animal</tissue>
    </source>
</reference>
<dbReference type="EMBL" id="JAIWYP010000002">
    <property type="protein sequence ID" value="KAH3863628.1"/>
    <property type="molecule type" value="Genomic_DNA"/>
</dbReference>
<evidence type="ECO:0000313" key="2">
    <source>
        <dbReference type="Proteomes" id="UP000828390"/>
    </source>
</evidence>
<evidence type="ECO:0000313" key="1">
    <source>
        <dbReference type="EMBL" id="KAH3863628.1"/>
    </source>
</evidence>
<organism evidence="1 2">
    <name type="scientific">Dreissena polymorpha</name>
    <name type="common">Zebra mussel</name>
    <name type="synonym">Mytilus polymorpha</name>
    <dbReference type="NCBI Taxonomy" id="45954"/>
    <lineage>
        <taxon>Eukaryota</taxon>
        <taxon>Metazoa</taxon>
        <taxon>Spiralia</taxon>
        <taxon>Lophotrochozoa</taxon>
        <taxon>Mollusca</taxon>
        <taxon>Bivalvia</taxon>
        <taxon>Autobranchia</taxon>
        <taxon>Heteroconchia</taxon>
        <taxon>Euheterodonta</taxon>
        <taxon>Imparidentia</taxon>
        <taxon>Neoheterodontei</taxon>
        <taxon>Myida</taxon>
        <taxon>Dreissenoidea</taxon>
        <taxon>Dreissenidae</taxon>
        <taxon>Dreissena</taxon>
    </lineage>
</organism>
<sequence>MYDGSVFDFLWNRLSLSREKKHLAEPGRKGRPSLLVDFSLHGFSTKCLDIGE</sequence>
<gene>
    <name evidence="1" type="ORF">DPMN_026616</name>
</gene>
<dbReference type="Proteomes" id="UP000828390">
    <property type="component" value="Unassembled WGS sequence"/>
</dbReference>
<comment type="caution">
    <text evidence="1">The sequence shown here is derived from an EMBL/GenBank/DDBJ whole genome shotgun (WGS) entry which is preliminary data.</text>
</comment>
<protein>
    <submittedName>
        <fullName evidence="1">Uncharacterized protein</fullName>
    </submittedName>
</protein>